<evidence type="ECO:0008006" key="4">
    <source>
        <dbReference type="Google" id="ProtNLM"/>
    </source>
</evidence>
<dbReference type="AlphaFoldDB" id="A0A369Z924"/>
<dbReference type="EMBL" id="QEPW01000004">
    <property type="protein sequence ID" value="RDE95142.1"/>
    <property type="molecule type" value="Genomic_DNA"/>
</dbReference>
<evidence type="ECO:0000256" key="1">
    <source>
        <dbReference type="SAM" id="MobiDB-lite"/>
    </source>
</evidence>
<dbReference type="PROSITE" id="PS51257">
    <property type="entry name" value="PROKAR_LIPOPROTEIN"/>
    <property type="match status" value="1"/>
</dbReference>
<feature type="compositionally biased region" description="Polar residues" evidence="1">
    <location>
        <begin position="157"/>
        <end position="172"/>
    </location>
</feature>
<comment type="caution">
    <text evidence="2">The sequence shown here is derived from an EMBL/GenBank/DDBJ whole genome shotgun (WGS) entry which is preliminary data.</text>
</comment>
<feature type="compositionally biased region" description="Low complexity" evidence="1">
    <location>
        <begin position="192"/>
        <end position="209"/>
    </location>
</feature>
<protein>
    <recommendedName>
        <fullName evidence="4">Lipoprotein</fullName>
    </recommendedName>
</protein>
<gene>
    <name evidence="2" type="ORF">DPV87_03470</name>
</gene>
<feature type="compositionally biased region" description="Low complexity" evidence="1">
    <location>
        <begin position="56"/>
        <end position="75"/>
    </location>
</feature>
<feature type="compositionally biased region" description="Polar residues" evidence="1">
    <location>
        <begin position="76"/>
        <end position="95"/>
    </location>
</feature>
<evidence type="ECO:0000313" key="2">
    <source>
        <dbReference type="EMBL" id="RDE95142.1"/>
    </source>
</evidence>
<dbReference type="Proteomes" id="UP000253910">
    <property type="component" value="Unassembled WGS sequence"/>
</dbReference>
<sequence length="209" mass="21541">MMKKKNQVLVSLSIVALLGGCSEEQVQRDVYNSLEDCLADWQKIELCEADQSNKNNSSTTAHAGSGSSLSGNLNTRPSNNSEWSEDNQTVKQTLNPDGATHSGNSSSAEGTSHTSSATGEGHGSMGSAIAGAAMGYMIARTMGSFLGPSYNPSNRAVSTPTGQVIQPQTNRSVGKPVLVKGNAGSTYSKPVSRGGFKSSSSSSSRSSGG</sequence>
<feature type="region of interest" description="Disordered" evidence="1">
    <location>
        <begin position="53"/>
        <end position="123"/>
    </location>
</feature>
<name>A0A369Z924_HAEPA</name>
<proteinExistence type="predicted"/>
<organism evidence="2 3">
    <name type="scientific">Haemophilus parainfluenzae</name>
    <dbReference type="NCBI Taxonomy" id="729"/>
    <lineage>
        <taxon>Bacteria</taxon>
        <taxon>Pseudomonadati</taxon>
        <taxon>Pseudomonadota</taxon>
        <taxon>Gammaproteobacteria</taxon>
        <taxon>Pasteurellales</taxon>
        <taxon>Pasteurellaceae</taxon>
        <taxon>Haemophilus</taxon>
    </lineage>
</organism>
<accession>A0A369Z924</accession>
<reference evidence="2 3" key="1">
    <citation type="submission" date="2018-05" db="EMBL/GenBank/DDBJ databases">
        <title>Draft Genome Sequences for a Diverse set of 7 Haemophilus Species.</title>
        <authorList>
            <person name="Nichols M."/>
            <person name="Topaz N."/>
            <person name="Wang X."/>
            <person name="Wang X."/>
            <person name="Boxrud D."/>
        </authorList>
    </citation>
    <scope>NUCLEOTIDE SEQUENCE [LARGE SCALE GENOMIC DNA]</scope>
    <source>
        <strain evidence="2 3">C2008001710</strain>
    </source>
</reference>
<evidence type="ECO:0000313" key="3">
    <source>
        <dbReference type="Proteomes" id="UP000253910"/>
    </source>
</evidence>
<feature type="compositionally biased region" description="Low complexity" evidence="1">
    <location>
        <begin position="105"/>
        <end position="123"/>
    </location>
</feature>
<feature type="region of interest" description="Disordered" evidence="1">
    <location>
        <begin position="157"/>
        <end position="209"/>
    </location>
</feature>